<reference evidence="9" key="1">
    <citation type="submission" date="2023-05" db="EMBL/GenBank/DDBJ databases">
        <authorList>
            <person name="Stuckert A."/>
        </authorList>
    </citation>
    <scope>NUCLEOTIDE SEQUENCE</scope>
</reference>
<evidence type="ECO:0000259" key="8">
    <source>
        <dbReference type="PROSITE" id="PS01033"/>
    </source>
</evidence>
<evidence type="ECO:0000256" key="7">
    <source>
        <dbReference type="RuleBase" id="RU000356"/>
    </source>
</evidence>
<evidence type="ECO:0000256" key="6">
    <source>
        <dbReference type="ARBA" id="ARBA00023004"/>
    </source>
</evidence>
<dbReference type="PROSITE" id="PS01033">
    <property type="entry name" value="GLOBIN"/>
    <property type="match status" value="1"/>
</dbReference>
<evidence type="ECO:0000313" key="9">
    <source>
        <dbReference type="EMBL" id="CAI9587075.1"/>
    </source>
</evidence>
<feature type="domain" description="Globin" evidence="8">
    <location>
        <begin position="3"/>
        <end position="148"/>
    </location>
</feature>
<dbReference type="PANTHER" id="PTHR11442:SF7">
    <property type="entry name" value="HEMOGLOBIN SUBUNIT EPSILON"/>
    <property type="match status" value="1"/>
</dbReference>
<evidence type="ECO:0000256" key="4">
    <source>
        <dbReference type="ARBA" id="ARBA00022621"/>
    </source>
</evidence>
<sequence length="148" mass="16178">MVHWTAEEKSAITSTWSKVNQEQDGADALTRLFIVYPWTQRYFSSFGNLSSASAISSNANVRGHGKKVLGAVGNAVQNMDNVKGTLAKLSREHAVDLHVDPENFKQRLAQMLVIVLAAKLGGAFTPQVQAAWEKFNNVLVAALSHGYH</sequence>
<keyword evidence="3 7" id="KW-0349">Heme</keyword>
<dbReference type="InterPro" id="IPR012292">
    <property type="entry name" value="Globin/Proto"/>
</dbReference>
<keyword evidence="5" id="KW-0479">Metal-binding</keyword>
<dbReference type="Pfam" id="PF00042">
    <property type="entry name" value="Globin"/>
    <property type="match status" value="1"/>
</dbReference>
<comment type="similarity">
    <text evidence="1 7">Belongs to the globin family.</text>
</comment>
<dbReference type="InterPro" id="IPR050056">
    <property type="entry name" value="Hemoglobin_oxygen_transport"/>
</dbReference>
<gene>
    <name evidence="9" type="ORF">SPARVUS_LOCUS10509334</name>
</gene>
<keyword evidence="6" id="KW-0408">Iron</keyword>
<dbReference type="Proteomes" id="UP001162483">
    <property type="component" value="Unassembled WGS sequence"/>
</dbReference>
<evidence type="ECO:0000256" key="1">
    <source>
        <dbReference type="ARBA" id="ARBA00008705"/>
    </source>
</evidence>
<name>A0ABN9EQF1_9NEOB</name>
<dbReference type="CDD" id="cd08925">
    <property type="entry name" value="Hb-beta-like"/>
    <property type="match status" value="1"/>
</dbReference>
<evidence type="ECO:0000313" key="10">
    <source>
        <dbReference type="Proteomes" id="UP001162483"/>
    </source>
</evidence>
<evidence type="ECO:0000256" key="3">
    <source>
        <dbReference type="ARBA" id="ARBA00022617"/>
    </source>
</evidence>
<organism evidence="9 10">
    <name type="scientific">Staurois parvus</name>
    <dbReference type="NCBI Taxonomy" id="386267"/>
    <lineage>
        <taxon>Eukaryota</taxon>
        <taxon>Metazoa</taxon>
        <taxon>Chordata</taxon>
        <taxon>Craniata</taxon>
        <taxon>Vertebrata</taxon>
        <taxon>Euteleostomi</taxon>
        <taxon>Amphibia</taxon>
        <taxon>Batrachia</taxon>
        <taxon>Anura</taxon>
        <taxon>Neobatrachia</taxon>
        <taxon>Ranoidea</taxon>
        <taxon>Ranidae</taxon>
        <taxon>Staurois</taxon>
    </lineage>
</organism>
<dbReference type="InterPro" id="IPR009050">
    <property type="entry name" value="Globin-like_sf"/>
</dbReference>
<dbReference type="PANTHER" id="PTHR11442">
    <property type="entry name" value="HEMOGLOBIN FAMILY MEMBER"/>
    <property type="match status" value="1"/>
</dbReference>
<protein>
    <recommendedName>
        <fullName evidence="8">Globin domain-containing protein</fullName>
    </recommendedName>
</protein>
<proteinExistence type="inferred from homology"/>
<dbReference type="InterPro" id="IPR000971">
    <property type="entry name" value="Globin"/>
</dbReference>
<accession>A0ABN9EQF1</accession>
<keyword evidence="4 7" id="KW-0561">Oxygen transport</keyword>
<evidence type="ECO:0000256" key="5">
    <source>
        <dbReference type="ARBA" id="ARBA00022723"/>
    </source>
</evidence>
<comment type="caution">
    <text evidence="9">The sequence shown here is derived from an EMBL/GenBank/DDBJ whole genome shotgun (WGS) entry which is preliminary data.</text>
</comment>
<keyword evidence="10" id="KW-1185">Reference proteome</keyword>
<dbReference type="EMBL" id="CATNWA010015813">
    <property type="protein sequence ID" value="CAI9587075.1"/>
    <property type="molecule type" value="Genomic_DNA"/>
</dbReference>
<dbReference type="InterPro" id="IPR002337">
    <property type="entry name" value="Hemoglobin_b"/>
</dbReference>
<dbReference type="PRINTS" id="PR00814">
    <property type="entry name" value="BETAHAEM"/>
</dbReference>
<evidence type="ECO:0000256" key="2">
    <source>
        <dbReference type="ARBA" id="ARBA00022448"/>
    </source>
</evidence>
<dbReference type="Gene3D" id="1.10.490.10">
    <property type="entry name" value="Globins"/>
    <property type="match status" value="1"/>
</dbReference>
<dbReference type="SUPFAM" id="SSF46458">
    <property type="entry name" value="Globin-like"/>
    <property type="match status" value="1"/>
</dbReference>
<keyword evidence="2 7" id="KW-0813">Transport</keyword>